<feature type="transmembrane region" description="Helical" evidence="1">
    <location>
        <begin position="272"/>
        <end position="294"/>
    </location>
</feature>
<protein>
    <recommendedName>
        <fullName evidence="2">Inositolphosphotransferase Aur1/Ipt1 domain-containing protein</fullName>
    </recommendedName>
</protein>
<comment type="caution">
    <text evidence="3">The sequence shown here is derived from an EMBL/GenBank/DDBJ whole genome shotgun (WGS) entry which is preliminary data.</text>
</comment>
<feature type="transmembrane region" description="Helical" evidence="1">
    <location>
        <begin position="171"/>
        <end position="189"/>
    </location>
</feature>
<feature type="transmembrane region" description="Helical" evidence="1">
    <location>
        <begin position="328"/>
        <end position="346"/>
    </location>
</feature>
<dbReference type="EMBL" id="CABFWF030000006">
    <property type="protein sequence ID" value="CAD7028012.1"/>
    <property type="molecule type" value="Genomic_DNA"/>
</dbReference>
<organism evidence="3 4">
    <name type="scientific">Pseudorhizobium endolithicum</name>
    <dbReference type="NCBI Taxonomy" id="1191678"/>
    <lineage>
        <taxon>Bacteria</taxon>
        <taxon>Pseudomonadati</taxon>
        <taxon>Pseudomonadota</taxon>
        <taxon>Alphaproteobacteria</taxon>
        <taxon>Hyphomicrobiales</taxon>
        <taxon>Rhizobiaceae</taxon>
        <taxon>Rhizobium/Agrobacterium group</taxon>
        <taxon>Pseudorhizobium</taxon>
    </lineage>
</organism>
<sequence length="369" mass="40073">MLQRWLKAACGACYQESVALGPFHVIVAVYSLLVLSTAIALNQTDALSYRSYFAKLGPLYLAILPIAGFSLAVGVIAHRTDDWSERGRMTHEYLSSETVGRVVAGLLAMVSFIIFMGSFTSWKNLMPAIQDGFQYDRAQAAIDRVLHLGADPGPALVRLLPFPQLLAAVEWNYSVLWSLFGFLPPFFVATHKAADGIRLRYLVTLAATWIVVGSLLACAFLSAGPAFYGSVTGDVTRFAEIPAFLAQGSSSSSSAVAFQAYLWNHHAAGTSALGSGISAFPSMHVALAMVNALFLREFSRTAGHAGFAYVIFILFSSVYLGWHYAIDGYVSIIAVLVLYALTRRFVRGREPLLRAEPLAMRTITSPPRG</sequence>
<name>A0ABN7JJC1_9HYPH</name>
<dbReference type="InterPro" id="IPR026841">
    <property type="entry name" value="Aur1/Ipt1"/>
</dbReference>
<evidence type="ECO:0000256" key="1">
    <source>
        <dbReference type="SAM" id="Phobius"/>
    </source>
</evidence>
<feature type="transmembrane region" description="Helical" evidence="1">
    <location>
        <begin position="306"/>
        <end position="322"/>
    </location>
</feature>
<feature type="transmembrane region" description="Helical" evidence="1">
    <location>
        <begin position="59"/>
        <end position="77"/>
    </location>
</feature>
<evidence type="ECO:0000313" key="3">
    <source>
        <dbReference type="EMBL" id="CAD7028012.1"/>
    </source>
</evidence>
<dbReference type="Pfam" id="PF14378">
    <property type="entry name" value="PAP2_3"/>
    <property type="match status" value="1"/>
</dbReference>
<reference evidence="3 4" key="1">
    <citation type="submission" date="2020-11" db="EMBL/GenBank/DDBJ databases">
        <authorList>
            <person name="Lassalle F."/>
        </authorList>
    </citation>
    <scope>NUCLEOTIDE SEQUENCE [LARGE SCALE GENOMIC DNA]</scope>
    <source>
        <strain evidence="3 4">JC140</strain>
    </source>
</reference>
<feature type="transmembrane region" description="Helical" evidence="1">
    <location>
        <begin position="201"/>
        <end position="228"/>
    </location>
</feature>
<keyword evidence="4" id="KW-1185">Reference proteome</keyword>
<accession>A0ABN7JJC1</accession>
<proteinExistence type="predicted"/>
<keyword evidence="1" id="KW-0472">Membrane</keyword>
<evidence type="ECO:0000313" key="4">
    <source>
        <dbReference type="Proteomes" id="UP000606921"/>
    </source>
</evidence>
<feature type="transmembrane region" description="Helical" evidence="1">
    <location>
        <begin position="98"/>
        <end position="119"/>
    </location>
</feature>
<feature type="transmembrane region" description="Helical" evidence="1">
    <location>
        <begin position="20"/>
        <end position="39"/>
    </location>
</feature>
<keyword evidence="1" id="KW-0812">Transmembrane</keyword>
<feature type="domain" description="Inositolphosphotransferase Aur1/Ipt1" evidence="2">
    <location>
        <begin position="142"/>
        <end position="341"/>
    </location>
</feature>
<gene>
    <name evidence="3" type="ORF">REJC140_02573</name>
</gene>
<keyword evidence="1" id="KW-1133">Transmembrane helix</keyword>
<dbReference type="Proteomes" id="UP000606921">
    <property type="component" value="Unassembled WGS sequence"/>
</dbReference>
<evidence type="ECO:0000259" key="2">
    <source>
        <dbReference type="Pfam" id="PF14378"/>
    </source>
</evidence>